<accession>A0ABQ6FHZ8</accession>
<name>A0ABQ6FHZ8_9CHLR</name>
<comment type="caution">
    <text evidence="1">The sequence shown here is derived from an EMBL/GenBank/DDBJ whole genome shotgun (WGS) entry which is preliminary data.</text>
</comment>
<organism evidence="1 2">
    <name type="scientific">Dictyobacter halimunensis</name>
    <dbReference type="NCBI Taxonomy" id="3026934"/>
    <lineage>
        <taxon>Bacteria</taxon>
        <taxon>Bacillati</taxon>
        <taxon>Chloroflexota</taxon>
        <taxon>Ktedonobacteria</taxon>
        <taxon>Ktedonobacterales</taxon>
        <taxon>Dictyobacteraceae</taxon>
        <taxon>Dictyobacter</taxon>
    </lineage>
</organism>
<keyword evidence="2" id="KW-1185">Reference proteome</keyword>
<dbReference type="EMBL" id="BSRI01000001">
    <property type="protein sequence ID" value="GLV53194.1"/>
    <property type="molecule type" value="Genomic_DNA"/>
</dbReference>
<gene>
    <name evidence="1" type="ORF">KDH_00490</name>
</gene>
<protein>
    <submittedName>
        <fullName evidence="1">Uncharacterized protein</fullName>
    </submittedName>
</protein>
<proteinExistence type="predicted"/>
<reference evidence="1 2" key="1">
    <citation type="submission" date="2023-02" db="EMBL/GenBank/DDBJ databases">
        <title>Dictyobacter halimunensis sp. nov., a new member of the class Ktedonobacteria from forest soil in a geothermal area.</title>
        <authorList>
            <person name="Rachmania M.K."/>
            <person name="Ningsih F."/>
            <person name="Sakai Y."/>
            <person name="Yabe S."/>
            <person name="Yokota A."/>
            <person name="Sjamsuridzal W."/>
        </authorList>
    </citation>
    <scope>NUCLEOTIDE SEQUENCE [LARGE SCALE GENOMIC DNA]</scope>
    <source>
        <strain evidence="1 2">S3.2.2.5</strain>
    </source>
</reference>
<dbReference type="Proteomes" id="UP001344906">
    <property type="component" value="Unassembled WGS sequence"/>
</dbReference>
<evidence type="ECO:0000313" key="2">
    <source>
        <dbReference type="Proteomes" id="UP001344906"/>
    </source>
</evidence>
<sequence>MGLSEARWDASSRFVLPRLSQDQGFLAHYGFTSRDASGVRPCFFQPVDENILFHGVMQSDYY</sequence>
<evidence type="ECO:0000313" key="1">
    <source>
        <dbReference type="EMBL" id="GLV53194.1"/>
    </source>
</evidence>